<protein>
    <recommendedName>
        <fullName evidence="5">Malectin domain-containing protein</fullName>
    </recommendedName>
</protein>
<organism evidence="3 4">
    <name type="scientific">Porites lobata</name>
    <dbReference type="NCBI Taxonomy" id="104759"/>
    <lineage>
        <taxon>Eukaryota</taxon>
        <taxon>Metazoa</taxon>
        <taxon>Cnidaria</taxon>
        <taxon>Anthozoa</taxon>
        <taxon>Hexacorallia</taxon>
        <taxon>Scleractinia</taxon>
        <taxon>Fungiina</taxon>
        <taxon>Poritidae</taxon>
        <taxon>Porites</taxon>
    </lineage>
</organism>
<keyword evidence="2" id="KW-0812">Transmembrane</keyword>
<proteinExistence type="predicted"/>
<evidence type="ECO:0008006" key="5">
    <source>
        <dbReference type="Google" id="ProtNLM"/>
    </source>
</evidence>
<name>A0ABN8PR54_9CNID</name>
<feature type="region of interest" description="Disordered" evidence="1">
    <location>
        <begin position="201"/>
        <end position="221"/>
    </location>
</feature>
<dbReference type="EMBL" id="CALNXK010000080">
    <property type="protein sequence ID" value="CAH3146993.1"/>
    <property type="molecule type" value="Genomic_DNA"/>
</dbReference>
<sequence length="269" mass="30184">MSCNKNVEVAETRSQMFRSFIILRSGEGITSFTKGMNGNQTSMLQIPAKRMNENYDLALFKDANKILTLLKNNSLIYVNTESKEEKQKNKNHFQMLLLNASYFEIIIKGGSDYMYIQGNYVVRFYMDGKTPPEDPEPLSFSVEIINTTEANSTQGANEEHSLSLRTGVPSPSIPLTTKTEINTTAEANIISTQGMNEEHPQHFHTGLSSSNTPLTPKTGPQARKTVPVPWEIFLAVAVYSIVLVVICLSVALIRRFRVNIFRMRAPIVD</sequence>
<reference evidence="3 4" key="1">
    <citation type="submission" date="2022-05" db="EMBL/GenBank/DDBJ databases">
        <authorList>
            <consortium name="Genoscope - CEA"/>
            <person name="William W."/>
        </authorList>
    </citation>
    <scope>NUCLEOTIDE SEQUENCE [LARGE SCALE GENOMIC DNA]</scope>
</reference>
<evidence type="ECO:0000256" key="2">
    <source>
        <dbReference type="SAM" id="Phobius"/>
    </source>
</evidence>
<evidence type="ECO:0000313" key="4">
    <source>
        <dbReference type="Proteomes" id="UP001159405"/>
    </source>
</evidence>
<evidence type="ECO:0000256" key="1">
    <source>
        <dbReference type="SAM" id="MobiDB-lite"/>
    </source>
</evidence>
<gene>
    <name evidence="3" type="ORF">PLOB_00046042</name>
</gene>
<dbReference type="Proteomes" id="UP001159405">
    <property type="component" value="Unassembled WGS sequence"/>
</dbReference>
<keyword evidence="2" id="KW-0472">Membrane</keyword>
<feature type="region of interest" description="Disordered" evidence="1">
    <location>
        <begin position="151"/>
        <end position="176"/>
    </location>
</feature>
<feature type="compositionally biased region" description="Polar residues" evidence="1">
    <location>
        <begin position="206"/>
        <end position="215"/>
    </location>
</feature>
<comment type="caution">
    <text evidence="3">The sequence shown here is derived from an EMBL/GenBank/DDBJ whole genome shotgun (WGS) entry which is preliminary data.</text>
</comment>
<keyword evidence="2" id="KW-1133">Transmembrane helix</keyword>
<evidence type="ECO:0000313" key="3">
    <source>
        <dbReference type="EMBL" id="CAH3146993.1"/>
    </source>
</evidence>
<accession>A0ABN8PR54</accession>
<keyword evidence="4" id="KW-1185">Reference proteome</keyword>
<feature type="transmembrane region" description="Helical" evidence="2">
    <location>
        <begin position="232"/>
        <end position="253"/>
    </location>
</feature>